<dbReference type="Proteomes" id="UP000305526">
    <property type="component" value="Unassembled WGS sequence"/>
</dbReference>
<dbReference type="RefSeq" id="WP_132967673.1">
    <property type="nucleotide sequence ID" value="NZ_LEKL01000083.1"/>
</dbReference>
<evidence type="ECO:0000313" key="1">
    <source>
        <dbReference type="EMBL" id="TCV85302.1"/>
    </source>
</evidence>
<dbReference type="InterPro" id="IPR002636">
    <property type="entry name" value="DUF29"/>
</dbReference>
<reference evidence="2 4" key="2">
    <citation type="submission" date="2019-05" db="EMBL/GenBank/DDBJ databases">
        <title>Pasteurellaceae isolates from reptiles.</title>
        <authorList>
            <person name="Bojesen A.M."/>
            <person name="Lund E."/>
        </authorList>
    </citation>
    <scope>NUCLEOTIDE SEQUENCE [LARGE SCALE GENOMIC DNA]</scope>
    <source>
        <strain evidence="2 4">ELNT2x</strain>
    </source>
</reference>
<name>A0A4R3Y1I6_9PAST</name>
<dbReference type="AlphaFoldDB" id="A0A4R3Y1I6"/>
<comment type="caution">
    <text evidence="1">The sequence shown here is derived from an EMBL/GenBank/DDBJ whole genome shotgun (WGS) entry which is preliminary data.</text>
</comment>
<keyword evidence="4" id="KW-1185">Reference proteome</keyword>
<protein>
    <submittedName>
        <fullName evidence="2">DUF29 domain-containing protein</fullName>
    </submittedName>
    <submittedName>
        <fullName evidence="1">Uncharacterized protein DUF29</fullName>
    </submittedName>
</protein>
<dbReference type="Proteomes" id="UP000294619">
    <property type="component" value="Unassembled WGS sequence"/>
</dbReference>
<reference evidence="1 3" key="1">
    <citation type="submission" date="2019-03" db="EMBL/GenBank/DDBJ databases">
        <title>Genomic Encyclopedia of Type Strains, Phase IV (KMG-IV): sequencing the most valuable type-strain genomes for metagenomic binning, comparative biology and taxonomic classification.</title>
        <authorList>
            <person name="Goeker M."/>
        </authorList>
    </citation>
    <scope>NUCLEOTIDE SEQUENCE [LARGE SCALE GENOMIC DNA]</scope>
    <source>
        <strain evidence="1 3">DSM 28140</strain>
    </source>
</reference>
<organism evidence="1 3">
    <name type="scientific">Testudinibacter aquarius</name>
    <dbReference type="NCBI Taxonomy" id="1524974"/>
    <lineage>
        <taxon>Bacteria</taxon>
        <taxon>Pseudomonadati</taxon>
        <taxon>Pseudomonadota</taxon>
        <taxon>Gammaproteobacteria</taxon>
        <taxon>Pasteurellales</taxon>
        <taxon>Pasteurellaceae</taxon>
        <taxon>Testudinibacter</taxon>
    </lineage>
</organism>
<dbReference type="Gene3D" id="1.20.1220.20">
    <property type="entry name" value="Uncharcterised protein PF01724"/>
    <property type="match status" value="1"/>
</dbReference>
<dbReference type="EMBL" id="VDGV01000039">
    <property type="protein sequence ID" value="TNG92087.1"/>
    <property type="molecule type" value="Genomic_DNA"/>
</dbReference>
<sequence length="144" mass="16945">MSKVYNEDFYGWVTEQTELLRAGALNQLDIENLIEEMESMGRSELSQLNNRFRILIAHLLKWGYQPSHRGKSWELTIKEQRKAIERLIKNSPSLKNPMNKEEFLEWAWESAIFDAARETSMSDSDFPSKPIWTLEEILSSDFFP</sequence>
<dbReference type="EMBL" id="SMCP01000009">
    <property type="protein sequence ID" value="TCV85302.1"/>
    <property type="molecule type" value="Genomic_DNA"/>
</dbReference>
<dbReference type="PANTHER" id="PTHR34235">
    <property type="entry name" value="SLR1203 PROTEIN-RELATED"/>
    <property type="match status" value="1"/>
</dbReference>
<dbReference type="Pfam" id="PF01724">
    <property type="entry name" value="DUF29"/>
    <property type="match status" value="1"/>
</dbReference>
<evidence type="ECO:0000313" key="3">
    <source>
        <dbReference type="Proteomes" id="UP000294619"/>
    </source>
</evidence>
<evidence type="ECO:0000313" key="4">
    <source>
        <dbReference type="Proteomes" id="UP000305526"/>
    </source>
</evidence>
<gene>
    <name evidence="1" type="ORF">EDC16_10981</name>
    <name evidence="2" type="ORF">FHQ21_05425</name>
</gene>
<accession>A0A4R3Y1I6</accession>
<proteinExistence type="predicted"/>
<evidence type="ECO:0000313" key="2">
    <source>
        <dbReference type="EMBL" id="TNG92087.1"/>
    </source>
</evidence>